<evidence type="ECO:0000259" key="4">
    <source>
        <dbReference type="Pfam" id="PF13649"/>
    </source>
</evidence>
<dbReference type="Gene3D" id="3.40.50.150">
    <property type="entry name" value="Vaccinia Virus protein VP39"/>
    <property type="match status" value="1"/>
</dbReference>
<dbReference type="Pfam" id="PF13649">
    <property type="entry name" value="Methyltransf_25"/>
    <property type="match status" value="1"/>
</dbReference>
<evidence type="ECO:0000256" key="1">
    <source>
        <dbReference type="ARBA" id="ARBA00022603"/>
    </source>
</evidence>
<organism evidence="5 6">
    <name type="scientific">Neoroseomonas eburnea</name>
    <dbReference type="NCBI Taxonomy" id="1346889"/>
    <lineage>
        <taxon>Bacteria</taxon>
        <taxon>Pseudomonadati</taxon>
        <taxon>Pseudomonadota</taxon>
        <taxon>Alphaproteobacteria</taxon>
        <taxon>Acetobacterales</taxon>
        <taxon>Acetobacteraceae</taxon>
        <taxon>Neoroseomonas</taxon>
    </lineage>
</organism>
<evidence type="ECO:0000313" key="5">
    <source>
        <dbReference type="EMBL" id="MBR0679566.1"/>
    </source>
</evidence>
<dbReference type="Proteomes" id="UP001138709">
    <property type="component" value="Unassembled WGS sequence"/>
</dbReference>
<accession>A0A9X9X780</accession>
<dbReference type="GO" id="GO:0032259">
    <property type="term" value="P:methylation"/>
    <property type="evidence" value="ECO:0007669"/>
    <property type="project" value="UniProtKB-KW"/>
</dbReference>
<feature type="domain" description="Methyltransferase" evidence="4">
    <location>
        <begin position="101"/>
        <end position="192"/>
    </location>
</feature>
<keyword evidence="6" id="KW-1185">Reference proteome</keyword>
<proteinExistence type="predicted"/>
<dbReference type="EMBL" id="JAAEDL010000002">
    <property type="protein sequence ID" value="MBR0679566.1"/>
    <property type="molecule type" value="Genomic_DNA"/>
</dbReference>
<evidence type="ECO:0000256" key="2">
    <source>
        <dbReference type="ARBA" id="ARBA00022679"/>
    </source>
</evidence>
<dbReference type="AlphaFoldDB" id="A0A9X9X780"/>
<dbReference type="GO" id="GO:0008168">
    <property type="term" value="F:methyltransferase activity"/>
    <property type="evidence" value="ECO:0007669"/>
    <property type="project" value="UniProtKB-KW"/>
</dbReference>
<name>A0A9X9X780_9PROT</name>
<dbReference type="CDD" id="cd02440">
    <property type="entry name" value="AdoMet_MTases"/>
    <property type="match status" value="1"/>
</dbReference>
<gene>
    <name evidence="5" type="ORF">GXW74_03645</name>
</gene>
<protein>
    <submittedName>
        <fullName evidence="5">Methyltransferase domain-containing protein</fullName>
    </submittedName>
</protein>
<dbReference type="RefSeq" id="WP_211844916.1">
    <property type="nucleotide sequence ID" value="NZ_JAAEDL010000002.1"/>
</dbReference>
<dbReference type="InterPro" id="IPR041698">
    <property type="entry name" value="Methyltransf_25"/>
</dbReference>
<dbReference type="SUPFAM" id="SSF53335">
    <property type="entry name" value="S-adenosyl-L-methionine-dependent methyltransferases"/>
    <property type="match status" value="1"/>
</dbReference>
<reference evidence="5" key="1">
    <citation type="submission" date="2020-01" db="EMBL/GenBank/DDBJ databases">
        <authorList>
            <person name="Rat A."/>
        </authorList>
    </citation>
    <scope>NUCLEOTIDE SEQUENCE</scope>
    <source>
        <strain evidence="5">LMG 31228</strain>
    </source>
</reference>
<dbReference type="InterPro" id="IPR029063">
    <property type="entry name" value="SAM-dependent_MTases_sf"/>
</dbReference>
<keyword evidence="1 5" id="KW-0489">Methyltransferase</keyword>
<comment type="caution">
    <text evidence="5">The sequence shown here is derived from an EMBL/GenBank/DDBJ whole genome shotgun (WGS) entry which is preliminary data.</text>
</comment>
<dbReference type="PANTHER" id="PTHR43464:SF19">
    <property type="entry name" value="UBIQUINONE BIOSYNTHESIS O-METHYLTRANSFERASE, MITOCHONDRIAL"/>
    <property type="match status" value="1"/>
</dbReference>
<keyword evidence="3" id="KW-0949">S-adenosyl-L-methionine</keyword>
<keyword evidence="2" id="KW-0808">Transferase</keyword>
<dbReference type="PANTHER" id="PTHR43464">
    <property type="entry name" value="METHYLTRANSFERASE"/>
    <property type="match status" value="1"/>
</dbReference>
<evidence type="ECO:0000256" key="3">
    <source>
        <dbReference type="ARBA" id="ARBA00022691"/>
    </source>
</evidence>
<sequence>MTSGAPIRLKKALGQGFRRVPAQAAQHLWTCPEAEFAAAAQPRDTWWDAGPDAYFGQAYRAIAERFPGQDAATTEQDRTRREVDRICAVAREHFGALTPRILDIPCGYGRHAEELARRGFDVVGMELQEGYLRAAKAGGAALYAAADMRRLPVATGAFDLLVNMWNSLGYFLDERDEVATLEEFRRVLRPGGLALVHGDLDRRAALEGRWVQHMKVPLGDDVLFLVRQVFVAERGGLVCLSWVAFPGEEPLQSPAFFLRVWDDAAWERHARSAGFAAVRIERMRADAPGAPAAGREESVVLLTA</sequence>
<evidence type="ECO:0000313" key="6">
    <source>
        <dbReference type="Proteomes" id="UP001138709"/>
    </source>
</evidence>
<reference evidence="5" key="2">
    <citation type="journal article" date="2021" name="Syst. Appl. Microbiol.">
        <title>Roseomonas hellenica sp. nov., isolated from roots of wild-growing Alkanna tinctoria.</title>
        <authorList>
            <person name="Rat A."/>
            <person name="Naranjo H.D."/>
            <person name="Lebbe L."/>
            <person name="Cnockaert M."/>
            <person name="Krigas N."/>
            <person name="Grigoriadou K."/>
            <person name="Maloupa E."/>
            <person name="Willems A."/>
        </authorList>
    </citation>
    <scope>NUCLEOTIDE SEQUENCE</scope>
    <source>
        <strain evidence="5">LMG 31228</strain>
    </source>
</reference>